<organism evidence="3 4">
    <name type="scientific">Candidatus Fervidibacter japonicus</name>
    <dbReference type="NCBI Taxonomy" id="2035412"/>
    <lineage>
        <taxon>Bacteria</taxon>
        <taxon>Candidatus Fervidibacterota</taxon>
        <taxon>Candidatus Fervidibacter</taxon>
    </lineage>
</organism>
<name>A0A2H5XF42_9BACT</name>
<dbReference type="InterPro" id="IPR050696">
    <property type="entry name" value="FtsA/MreB"/>
</dbReference>
<evidence type="ECO:0000259" key="2">
    <source>
        <dbReference type="SMART" id="SM00842"/>
    </source>
</evidence>
<dbReference type="InterPro" id="IPR043129">
    <property type="entry name" value="ATPase_NBD"/>
</dbReference>
<dbReference type="Gene3D" id="3.30.420.40">
    <property type="match status" value="3"/>
</dbReference>
<dbReference type="NCBIfam" id="TIGR01175">
    <property type="entry name" value="pilM"/>
    <property type="match status" value="1"/>
</dbReference>
<evidence type="ECO:0000313" key="3">
    <source>
        <dbReference type="EMBL" id="GBC99757.1"/>
    </source>
</evidence>
<accession>A0A2H5XF42</accession>
<feature type="region of interest" description="Disordered" evidence="1">
    <location>
        <begin position="247"/>
        <end position="375"/>
    </location>
</feature>
<feature type="domain" description="SHS2" evidence="2">
    <location>
        <begin position="5"/>
        <end position="173"/>
    </location>
</feature>
<keyword evidence="3" id="KW-0132">Cell division</keyword>
<proteinExistence type="predicted"/>
<dbReference type="Proteomes" id="UP000236173">
    <property type="component" value="Unassembled WGS sequence"/>
</dbReference>
<dbReference type="Pfam" id="PF11104">
    <property type="entry name" value="PilM_2"/>
    <property type="match status" value="2"/>
</dbReference>
<dbReference type="EMBL" id="BEHT01000037">
    <property type="protein sequence ID" value="GBC99757.1"/>
    <property type="molecule type" value="Genomic_DNA"/>
</dbReference>
<dbReference type="AlphaFoldDB" id="A0A2H5XF42"/>
<dbReference type="PANTHER" id="PTHR32432:SF3">
    <property type="entry name" value="ETHANOLAMINE UTILIZATION PROTEIN EUTJ"/>
    <property type="match status" value="1"/>
</dbReference>
<dbReference type="SMART" id="SM00842">
    <property type="entry name" value="FtsA"/>
    <property type="match status" value="1"/>
</dbReference>
<feature type="compositionally biased region" description="Polar residues" evidence="1">
    <location>
        <begin position="346"/>
        <end position="355"/>
    </location>
</feature>
<dbReference type="SUPFAM" id="SSF53067">
    <property type="entry name" value="Actin-like ATPase domain"/>
    <property type="match status" value="1"/>
</dbReference>
<evidence type="ECO:0000313" key="4">
    <source>
        <dbReference type="Proteomes" id="UP000236173"/>
    </source>
</evidence>
<comment type="caution">
    <text evidence="3">The sequence shown here is derived from an EMBL/GenBank/DDBJ whole genome shotgun (WGS) entry which is preliminary data.</text>
</comment>
<evidence type="ECO:0000256" key="1">
    <source>
        <dbReference type="SAM" id="MobiDB-lite"/>
    </source>
</evidence>
<dbReference type="InterPro" id="IPR003494">
    <property type="entry name" value="SHS2_FtsA"/>
</dbReference>
<feature type="compositionally biased region" description="Pro residues" evidence="1">
    <location>
        <begin position="273"/>
        <end position="282"/>
    </location>
</feature>
<dbReference type="CDD" id="cd24049">
    <property type="entry name" value="ASKHA_NBD_PilM"/>
    <property type="match status" value="1"/>
</dbReference>
<gene>
    <name evidence="3" type="primary">ftsA_2</name>
    <name evidence="3" type="ORF">HRbin17_02288</name>
</gene>
<sequence length="485" mass="51716">MPNSVLGINMGNHTIKVVELVRRGSTFAVQNLLIAPTQDAIVSGEVIQPDVVGQIVKGMLQAAGVRTRKAVIAVGGQTGVIVRVTELPKMTRRELMQAIPLEIERHLPFQAGTAVQAYTLLKDPEEVGESEQIPVLFAAAREDLVNAYLMALQEAGLSPLGVEVEPLALARAVYAAQGFGMRDGREDQINIVVNIGHEGTEISFLEGTKLIFTRLVPSGGRHFTEDLRDALGVSMDEAERLKVEQGTAWVEHPTPAPPPAAAPTGLETQVLPPTTPSPPAAEPVPFELPTAESAAPPTIAFDLPTEPSPPSQPATAPTLDFSLEFEPTPPSSTPSEPAAQLPSLEFTPSAQQEPSLTPLVGETSVGGAEWLPTPPAEAPPLPITIHNAISNRLLDLAGEIARSVEFLASQRPNLTVQRIYLVGGGALLKDLDRFLENQLGVPVERLNPFAYMDVAPVAGRLGRDYIEQTAPIYAVAVGLALWAYL</sequence>
<dbReference type="GO" id="GO:0051301">
    <property type="term" value="P:cell division"/>
    <property type="evidence" value="ECO:0007669"/>
    <property type="project" value="UniProtKB-KW"/>
</dbReference>
<reference evidence="4" key="1">
    <citation type="submission" date="2017-09" db="EMBL/GenBank/DDBJ databases">
        <title>Metaegenomics of thermophilic ammonia-oxidizing enrichment culture.</title>
        <authorList>
            <person name="Kato S."/>
            <person name="Suzuki K."/>
        </authorList>
    </citation>
    <scope>NUCLEOTIDE SEQUENCE [LARGE SCALE GENOMIC DNA]</scope>
</reference>
<dbReference type="InterPro" id="IPR005883">
    <property type="entry name" value="PilM"/>
</dbReference>
<protein>
    <submittedName>
        <fullName evidence="3">Cell division protein FtsA</fullName>
    </submittedName>
</protein>
<dbReference type="PANTHER" id="PTHR32432">
    <property type="entry name" value="CELL DIVISION PROTEIN FTSA-RELATED"/>
    <property type="match status" value="1"/>
</dbReference>
<keyword evidence="3" id="KW-0131">Cell cycle</keyword>